<dbReference type="InterPro" id="IPR000415">
    <property type="entry name" value="Nitroreductase-like"/>
</dbReference>
<evidence type="ECO:0000259" key="1">
    <source>
        <dbReference type="Pfam" id="PF00899"/>
    </source>
</evidence>
<evidence type="ECO:0000313" key="3">
    <source>
        <dbReference type="Proteomes" id="UP000236736"/>
    </source>
</evidence>
<accession>A0A1H5ZWM6</accession>
<keyword evidence="3" id="KW-1185">Reference proteome</keyword>
<dbReference type="Gene3D" id="3.40.109.10">
    <property type="entry name" value="NADH Oxidase"/>
    <property type="match status" value="1"/>
</dbReference>
<gene>
    <name evidence="2" type="ORF">SAMN03080598_03747</name>
</gene>
<dbReference type="GO" id="GO:0061503">
    <property type="term" value="F:tRNA threonylcarbamoyladenosine dehydratase"/>
    <property type="evidence" value="ECO:0007669"/>
    <property type="project" value="TreeGrafter"/>
</dbReference>
<dbReference type="InterPro" id="IPR045886">
    <property type="entry name" value="ThiF/MoeB/HesA"/>
</dbReference>
<reference evidence="3" key="1">
    <citation type="submission" date="2016-10" db="EMBL/GenBank/DDBJ databases">
        <authorList>
            <person name="Varghese N."/>
            <person name="Submissions S."/>
        </authorList>
    </citation>
    <scope>NUCLEOTIDE SEQUENCE [LARGE SCALE GENOMIC DNA]</scope>
    <source>
        <strain evidence="3">DSM 17298</strain>
    </source>
</reference>
<dbReference type="GO" id="GO:0016491">
    <property type="term" value="F:oxidoreductase activity"/>
    <property type="evidence" value="ECO:0007669"/>
    <property type="project" value="InterPro"/>
</dbReference>
<dbReference type="SUPFAM" id="SSF55469">
    <property type="entry name" value="FMN-dependent nitroreductase-like"/>
    <property type="match status" value="1"/>
</dbReference>
<dbReference type="GO" id="GO:0061504">
    <property type="term" value="P:cyclic threonylcarbamoyladenosine biosynthetic process"/>
    <property type="evidence" value="ECO:0007669"/>
    <property type="project" value="TreeGrafter"/>
</dbReference>
<organism evidence="2 3">
    <name type="scientific">Algoriphagus boritolerans DSM 17298 = JCM 18970</name>
    <dbReference type="NCBI Taxonomy" id="1120964"/>
    <lineage>
        <taxon>Bacteria</taxon>
        <taxon>Pseudomonadati</taxon>
        <taxon>Bacteroidota</taxon>
        <taxon>Cytophagia</taxon>
        <taxon>Cytophagales</taxon>
        <taxon>Cyclobacteriaceae</taxon>
        <taxon>Algoriphagus</taxon>
    </lineage>
</organism>
<dbReference type="InterPro" id="IPR000594">
    <property type="entry name" value="ThiF_NAD_FAD-bd"/>
</dbReference>
<dbReference type="GO" id="GO:0008641">
    <property type="term" value="F:ubiquitin-like modifier activating enzyme activity"/>
    <property type="evidence" value="ECO:0007669"/>
    <property type="project" value="InterPro"/>
</dbReference>
<proteinExistence type="predicted"/>
<dbReference type="STRING" id="1120964.GCA_001313265_06066"/>
<dbReference type="Pfam" id="PF00899">
    <property type="entry name" value="ThiF"/>
    <property type="match status" value="1"/>
</dbReference>
<dbReference type="EMBL" id="FNVR01000032">
    <property type="protein sequence ID" value="SEG40097.1"/>
    <property type="molecule type" value="Genomic_DNA"/>
</dbReference>
<sequence>MLTRTRFDLKDQIKPLIFFPTNSLDWEEIQELRSSNYVQTIDEIDSQVIDLIKSDHPENQFSKDELNIKVVEFFKDKDKDFFGNWVYYPWKNILVHILGETDFIRIRTLRNNYKITPSEQKVLGQKKVGIVGLSVGQSIALAMALERSFGEIRLADFDTLELSNMNRLKAGVTSLGLEKVVIAAREISEIDPYLKVVLFREGINEDNLEEFLTGNGKLDLVIDECDSLDIKLLVRERARCEGIPVMMDTSDRGMLDVERFDKEPNRPIFHGLLEGITKSELANLSNKERVAIGLKITGLETLSPRMKASLLEIGTSITSWPQLASGVFLGGATVAHVGRRLLLGDDVPSGRYYVDLDEIIKIDQFEEKLVLPRIENVASFSDRLISQIPDHILQSGYILSHSELKRLLSLANMAPSGGNIQPWIWVFDRKGILHLFHDQQRSHSMLDFKGTGSLIAFGAALENLRLAAAQEGMEIEMIDHIREFEEELICSVRFVAKYKARIQVPYFELVDGISLRCTNRKNTVRQLLDKSKLEELQVFALNEGFKIKLTEAYNDLENLAEIVGGMDRMRFFHEEGLLDFIKEVRWTEKDAQETKDGIDVATLELAGTEKAALGLLKDPRTMRFFRKFLMGYGLTKISKDTITKSSAIMLLQGDSFTPKTYLEGGKVLQRIWIKANMLGISFQPVTAMLFIFQKVLQERNHGFSLDEVREIEKLKLKFDKIFKREGDCDHLDLFMFRLNVAGEPTVRAFRRDVQDTLIQL</sequence>
<name>A0A1H5ZWM6_9BACT</name>
<dbReference type="Proteomes" id="UP000236736">
    <property type="component" value="Unassembled WGS sequence"/>
</dbReference>
<dbReference type="NCBIfam" id="NF005901">
    <property type="entry name" value="PRK07877.1"/>
    <property type="match status" value="1"/>
</dbReference>
<evidence type="ECO:0000313" key="2">
    <source>
        <dbReference type="EMBL" id="SEG40097.1"/>
    </source>
</evidence>
<dbReference type="PANTHER" id="PTHR43267">
    <property type="entry name" value="TRNA THREONYLCARBAMOYLADENOSINE DEHYDRATASE"/>
    <property type="match status" value="1"/>
</dbReference>
<dbReference type="PANTHER" id="PTHR43267:SF3">
    <property type="entry name" value="THIF PROTEIN"/>
    <property type="match status" value="1"/>
</dbReference>
<dbReference type="CDD" id="cd01483">
    <property type="entry name" value="E1_enzyme_family"/>
    <property type="match status" value="1"/>
</dbReference>
<dbReference type="SUPFAM" id="SSF69572">
    <property type="entry name" value="Activating enzymes of the ubiquitin-like proteins"/>
    <property type="match status" value="1"/>
</dbReference>
<dbReference type="InterPro" id="IPR035985">
    <property type="entry name" value="Ubiquitin-activating_enz"/>
</dbReference>
<dbReference type="RefSeq" id="WP_103926320.1">
    <property type="nucleotide sequence ID" value="NZ_FNVR01000032.1"/>
</dbReference>
<dbReference type="OrthoDB" id="5149792at2"/>
<dbReference type="Gene3D" id="3.40.50.720">
    <property type="entry name" value="NAD(P)-binding Rossmann-like Domain"/>
    <property type="match status" value="1"/>
</dbReference>
<dbReference type="AlphaFoldDB" id="A0A1H5ZWM6"/>
<protein>
    <submittedName>
        <fullName evidence="2">ThiF family protein</fullName>
    </submittedName>
</protein>
<feature type="domain" description="THIF-type NAD/FAD binding fold" evidence="1">
    <location>
        <begin position="114"/>
        <end position="270"/>
    </location>
</feature>